<gene>
    <name evidence="1" type="ORF">P8A19_37870</name>
</gene>
<organism evidence="1 2">
    <name type="scientific">Streptomyces poriferorum</name>
    <dbReference type="NCBI Taxonomy" id="2798799"/>
    <lineage>
        <taxon>Bacteria</taxon>
        <taxon>Bacillati</taxon>
        <taxon>Actinomycetota</taxon>
        <taxon>Actinomycetes</taxon>
        <taxon>Kitasatosporales</taxon>
        <taxon>Streptomycetaceae</taxon>
        <taxon>Streptomyces</taxon>
    </lineage>
</organism>
<dbReference type="RefSeq" id="WP_306106242.1">
    <property type="nucleotide sequence ID" value="NZ_CP120988.1"/>
</dbReference>
<name>A0ABY9IZG0_9ACTN</name>
<accession>A0ABY9IZG0</accession>
<reference evidence="1 2" key="1">
    <citation type="submission" date="2023-03" db="EMBL/GenBank/DDBJ databases">
        <title>Isolation and description of six Streptomyces strains from soil environments, able to metabolize different microbial glucans.</title>
        <authorList>
            <person name="Widen T."/>
            <person name="Larsbrink J."/>
        </authorList>
    </citation>
    <scope>NUCLEOTIDE SEQUENCE [LARGE SCALE GENOMIC DNA]</scope>
    <source>
        <strain evidence="1 2">Alt2</strain>
    </source>
</reference>
<proteinExistence type="predicted"/>
<dbReference type="EMBL" id="CP120988">
    <property type="protein sequence ID" value="WLQ60848.1"/>
    <property type="molecule type" value="Genomic_DNA"/>
</dbReference>
<evidence type="ECO:0000313" key="1">
    <source>
        <dbReference type="EMBL" id="WLQ60848.1"/>
    </source>
</evidence>
<keyword evidence="2" id="KW-1185">Reference proteome</keyword>
<dbReference type="Proteomes" id="UP001235744">
    <property type="component" value="Chromosome"/>
</dbReference>
<protein>
    <recommendedName>
        <fullName evidence="3">HNH endonuclease</fullName>
    </recommendedName>
</protein>
<sequence>MSRPWGESGEIVCAADTAEPNQASIAALLRPSASGMKCAYTFSAIEGSAWPSHFDTDTTDSRASSCTDADVHLQHLIGARPDCGDRAAYLRHLRRHEPTCPACKAANAEHGIAQRAGTLKEAA</sequence>
<evidence type="ECO:0000313" key="2">
    <source>
        <dbReference type="Proteomes" id="UP001235744"/>
    </source>
</evidence>
<evidence type="ECO:0008006" key="3">
    <source>
        <dbReference type="Google" id="ProtNLM"/>
    </source>
</evidence>